<dbReference type="Proteomes" id="UP000233551">
    <property type="component" value="Unassembled WGS sequence"/>
</dbReference>
<protein>
    <submittedName>
        <fullName evidence="2">Uncharacterized protein</fullName>
    </submittedName>
</protein>
<feature type="compositionally biased region" description="Basic and acidic residues" evidence="1">
    <location>
        <begin position="67"/>
        <end position="79"/>
    </location>
</feature>
<gene>
    <name evidence="2" type="ORF">CRG98_022224</name>
</gene>
<dbReference type="PANTHER" id="PTHR34054:SF6">
    <property type="entry name" value="TRANSMEMBRANE PROTEIN"/>
    <property type="match status" value="1"/>
</dbReference>
<dbReference type="InterPro" id="IPR045884">
    <property type="entry name" value="At5g59350-like"/>
</dbReference>
<dbReference type="STRING" id="22663.A0A2I0JM76"/>
<evidence type="ECO:0000256" key="1">
    <source>
        <dbReference type="SAM" id="MobiDB-lite"/>
    </source>
</evidence>
<sequence length="124" mass="13690">MKLNSCITHGDLDDEIGEGDGGGRGTGHHRLRRRRRCPQGSPATSPWLMRLHNLSSPPRFLFTIQEETRKDLESDDGRSRKGSRAQSLSDLIMSLDTPSLTPLPSPPLKASLPNNGSPLLDPRR</sequence>
<proteinExistence type="predicted"/>
<reference evidence="2 3" key="1">
    <citation type="submission" date="2017-11" db="EMBL/GenBank/DDBJ databases">
        <title>De-novo sequencing of pomegranate (Punica granatum L.) genome.</title>
        <authorList>
            <person name="Akparov Z."/>
            <person name="Amiraslanov A."/>
            <person name="Hajiyeva S."/>
            <person name="Abbasov M."/>
            <person name="Kaur K."/>
            <person name="Hamwieh A."/>
            <person name="Solovyev V."/>
            <person name="Salamov A."/>
            <person name="Braich B."/>
            <person name="Kosarev P."/>
            <person name="Mahmoud A."/>
            <person name="Hajiyev E."/>
            <person name="Babayeva S."/>
            <person name="Izzatullayeva V."/>
            <person name="Mammadov A."/>
            <person name="Mammadov A."/>
            <person name="Sharifova S."/>
            <person name="Ojaghi J."/>
            <person name="Eynullazada K."/>
            <person name="Bayramov B."/>
            <person name="Abdulazimova A."/>
            <person name="Shahmuradov I."/>
        </authorList>
    </citation>
    <scope>NUCLEOTIDE SEQUENCE [LARGE SCALE GENOMIC DNA]</scope>
    <source>
        <strain evidence="3">cv. AG2017</strain>
        <tissue evidence="2">Leaf</tissue>
    </source>
</reference>
<feature type="region of interest" description="Disordered" evidence="1">
    <location>
        <begin position="67"/>
        <end position="124"/>
    </location>
</feature>
<feature type="region of interest" description="Disordered" evidence="1">
    <location>
        <begin position="1"/>
        <end position="50"/>
    </location>
</feature>
<organism evidence="2 3">
    <name type="scientific">Punica granatum</name>
    <name type="common">Pomegranate</name>
    <dbReference type="NCBI Taxonomy" id="22663"/>
    <lineage>
        <taxon>Eukaryota</taxon>
        <taxon>Viridiplantae</taxon>
        <taxon>Streptophyta</taxon>
        <taxon>Embryophyta</taxon>
        <taxon>Tracheophyta</taxon>
        <taxon>Spermatophyta</taxon>
        <taxon>Magnoliopsida</taxon>
        <taxon>eudicotyledons</taxon>
        <taxon>Gunneridae</taxon>
        <taxon>Pentapetalae</taxon>
        <taxon>rosids</taxon>
        <taxon>malvids</taxon>
        <taxon>Myrtales</taxon>
        <taxon>Lythraceae</taxon>
        <taxon>Punica</taxon>
    </lineage>
</organism>
<comment type="caution">
    <text evidence="2">The sequence shown here is derived from an EMBL/GenBank/DDBJ whole genome shotgun (WGS) entry which is preliminary data.</text>
</comment>
<dbReference type="EMBL" id="PGOL01001510">
    <property type="protein sequence ID" value="PKI57379.1"/>
    <property type="molecule type" value="Genomic_DNA"/>
</dbReference>
<evidence type="ECO:0000313" key="2">
    <source>
        <dbReference type="EMBL" id="PKI57379.1"/>
    </source>
</evidence>
<name>A0A2I0JM76_PUNGR</name>
<accession>A0A2I0JM76</accession>
<feature type="compositionally biased region" description="Basic residues" evidence="1">
    <location>
        <begin position="26"/>
        <end position="37"/>
    </location>
</feature>
<dbReference type="PANTHER" id="PTHR34054">
    <property type="entry name" value="EXPRESSED PROTEIN"/>
    <property type="match status" value="1"/>
</dbReference>
<keyword evidence="3" id="KW-1185">Reference proteome</keyword>
<evidence type="ECO:0000313" key="3">
    <source>
        <dbReference type="Proteomes" id="UP000233551"/>
    </source>
</evidence>
<dbReference type="AlphaFoldDB" id="A0A2I0JM76"/>